<evidence type="ECO:0000313" key="3">
    <source>
        <dbReference type="Proteomes" id="UP001283361"/>
    </source>
</evidence>
<keyword evidence="3" id="KW-1185">Reference proteome</keyword>
<protein>
    <recommendedName>
        <fullName evidence="1">Thioredoxin domain-containing protein</fullName>
    </recommendedName>
</protein>
<comment type="caution">
    <text evidence="2">The sequence shown here is derived from an EMBL/GenBank/DDBJ whole genome shotgun (WGS) entry which is preliminary data.</text>
</comment>
<name>A0AAE1DY85_9GAST</name>
<proteinExistence type="predicted"/>
<dbReference type="InterPro" id="IPR013766">
    <property type="entry name" value="Thioredoxin_domain"/>
</dbReference>
<dbReference type="SUPFAM" id="SSF52833">
    <property type="entry name" value="Thioredoxin-like"/>
    <property type="match status" value="1"/>
</dbReference>
<dbReference type="EMBL" id="JAWDGP010002041">
    <property type="protein sequence ID" value="KAK3785968.1"/>
    <property type="molecule type" value="Genomic_DNA"/>
</dbReference>
<accession>A0AAE1DY85</accession>
<dbReference type="InterPro" id="IPR012336">
    <property type="entry name" value="Thioredoxin-like_fold"/>
</dbReference>
<feature type="domain" description="Thioredoxin" evidence="1">
    <location>
        <begin position="1"/>
        <end position="142"/>
    </location>
</feature>
<evidence type="ECO:0000259" key="1">
    <source>
        <dbReference type="PROSITE" id="PS51352"/>
    </source>
</evidence>
<dbReference type="PROSITE" id="PS51352">
    <property type="entry name" value="THIOREDOXIN_2"/>
    <property type="match status" value="1"/>
</dbReference>
<dbReference type="AlphaFoldDB" id="A0AAE1DY85"/>
<reference evidence="2" key="1">
    <citation type="journal article" date="2023" name="G3 (Bethesda)">
        <title>A reference genome for the long-term kleptoplast-retaining sea slug Elysia crispata morphotype clarki.</title>
        <authorList>
            <person name="Eastman K.E."/>
            <person name="Pendleton A.L."/>
            <person name="Shaikh M.A."/>
            <person name="Suttiyut T."/>
            <person name="Ogas R."/>
            <person name="Tomko P."/>
            <person name="Gavelis G."/>
            <person name="Widhalm J.R."/>
            <person name="Wisecaver J.H."/>
        </authorList>
    </citation>
    <scope>NUCLEOTIDE SEQUENCE</scope>
    <source>
        <strain evidence="2">ECLA1</strain>
    </source>
</reference>
<evidence type="ECO:0000313" key="2">
    <source>
        <dbReference type="EMBL" id="KAK3785968.1"/>
    </source>
</evidence>
<dbReference type="GO" id="GO:0031397">
    <property type="term" value="P:negative regulation of protein ubiquitination"/>
    <property type="evidence" value="ECO:0007669"/>
    <property type="project" value="TreeGrafter"/>
</dbReference>
<dbReference type="GO" id="GO:0030178">
    <property type="term" value="P:negative regulation of Wnt signaling pathway"/>
    <property type="evidence" value="ECO:0007669"/>
    <property type="project" value="TreeGrafter"/>
</dbReference>
<sequence length="142" mass="15458">MALVELLGATVIGKDGDVDVATISAENDVVGLYFSAHWCPPCRGFTPALGEYYTKLRAAGKNFQIVFISSDREDGAASEYYQTMPWLMLPFSDRAKKEALGSKYEVTGIPTLVLLSAKSADLITKEGRKVVSEDPDGKFCKP</sequence>
<organism evidence="2 3">
    <name type="scientific">Elysia crispata</name>
    <name type="common">lettuce slug</name>
    <dbReference type="NCBI Taxonomy" id="231223"/>
    <lineage>
        <taxon>Eukaryota</taxon>
        <taxon>Metazoa</taxon>
        <taxon>Spiralia</taxon>
        <taxon>Lophotrochozoa</taxon>
        <taxon>Mollusca</taxon>
        <taxon>Gastropoda</taxon>
        <taxon>Heterobranchia</taxon>
        <taxon>Euthyneura</taxon>
        <taxon>Panpulmonata</taxon>
        <taxon>Sacoglossa</taxon>
        <taxon>Placobranchoidea</taxon>
        <taxon>Plakobranchidae</taxon>
        <taxon>Elysia</taxon>
    </lineage>
</organism>
<dbReference type="CDD" id="cd02964">
    <property type="entry name" value="TryX_like_family"/>
    <property type="match status" value="1"/>
</dbReference>
<dbReference type="InterPro" id="IPR036249">
    <property type="entry name" value="Thioredoxin-like_sf"/>
</dbReference>
<dbReference type="Proteomes" id="UP001283361">
    <property type="component" value="Unassembled WGS sequence"/>
</dbReference>
<dbReference type="Gene3D" id="3.40.30.10">
    <property type="entry name" value="Glutaredoxin"/>
    <property type="match status" value="1"/>
</dbReference>
<gene>
    <name evidence="2" type="ORF">RRG08_018512</name>
</gene>
<dbReference type="PANTHER" id="PTHR46472:SF1">
    <property type="entry name" value="NUCLEOREDOXIN"/>
    <property type="match status" value="1"/>
</dbReference>
<dbReference type="GO" id="GO:0004791">
    <property type="term" value="F:thioredoxin-disulfide reductase (NADPH) activity"/>
    <property type="evidence" value="ECO:0007669"/>
    <property type="project" value="TreeGrafter"/>
</dbReference>
<dbReference type="Pfam" id="PF13905">
    <property type="entry name" value="Thioredoxin_8"/>
    <property type="match status" value="1"/>
</dbReference>
<dbReference type="PANTHER" id="PTHR46472">
    <property type="entry name" value="NUCLEOREDOXIN"/>
    <property type="match status" value="1"/>
</dbReference>
<dbReference type="GO" id="GO:0005634">
    <property type="term" value="C:nucleus"/>
    <property type="evidence" value="ECO:0007669"/>
    <property type="project" value="TreeGrafter"/>
</dbReference>